<dbReference type="AlphaFoldDB" id="A0A0M3HGB1"/>
<evidence type="ECO:0000313" key="2">
    <source>
        <dbReference type="Proteomes" id="UP000036681"/>
    </source>
</evidence>
<keyword evidence="1" id="KW-1133">Transmembrane helix</keyword>
<keyword evidence="2" id="KW-1185">Reference proteome</keyword>
<accession>A0A0M3HGB1</accession>
<organism evidence="2 3">
    <name type="scientific">Ascaris lumbricoides</name>
    <name type="common">Giant roundworm</name>
    <dbReference type="NCBI Taxonomy" id="6252"/>
    <lineage>
        <taxon>Eukaryota</taxon>
        <taxon>Metazoa</taxon>
        <taxon>Ecdysozoa</taxon>
        <taxon>Nematoda</taxon>
        <taxon>Chromadorea</taxon>
        <taxon>Rhabditida</taxon>
        <taxon>Spirurina</taxon>
        <taxon>Ascaridomorpha</taxon>
        <taxon>Ascaridoidea</taxon>
        <taxon>Ascarididae</taxon>
        <taxon>Ascaris</taxon>
    </lineage>
</organism>
<reference evidence="3" key="1">
    <citation type="submission" date="2017-02" db="UniProtKB">
        <authorList>
            <consortium name="WormBaseParasite"/>
        </authorList>
    </citation>
    <scope>IDENTIFICATION</scope>
</reference>
<dbReference type="PANTHER" id="PTHR33444:SF2">
    <property type="entry name" value="MARVEL DOMAIN-CONTAINING PROTEIN"/>
    <property type="match status" value="1"/>
</dbReference>
<proteinExistence type="predicted"/>
<keyword evidence="1" id="KW-0812">Transmembrane</keyword>
<evidence type="ECO:0000256" key="1">
    <source>
        <dbReference type="SAM" id="Phobius"/>
    </source>
</evidence>
<dbReference type="PANTHER" id="PTHR33444">
    <property type="entry name" value="SI:DKEY-19B23.12-RELATED"/>
    <property type="match status" value="1"/>
</dbReference>
<sequence>MIVLGSVNLHRCHIEPYIPIWLIVTGVFSLLKSATNFFYRAKRQRAGQPPSPADVNPNPFDGLLSTFLLVWFIIEIIEKENEKVPSMLHNLWLLNNARNINLEEGAVLERCSAPIVAAQHEVGIWMLSFTHCLLWWTSPRAYSLSIIL</sequence>
<protein>
    <submittedName>
        <fullName evidence="3">Bestrophin homolog</fullName>
    </submittedName>
</protein>
<dbReference type="WBParaSite" id="ALUE_0000055601-mRNA-1">
    <property type="protein sequence ID" value="ALUE_0000055601-mRNA-1"/>
    <property type="gene ID" value="ALUE_0000055601"/>
</dbReference>
<dbReference type="InterPro" id="IPR040350">
    <property type="entry name" value="TMEM272"/>
</dbReference>
<keyword evidence="1" id="KW-0472">Membrane</keyword>
<name>A0A0M3HGB1_ASCLU</name>
<dbReference type="Proteomes" id="UP000036681">
    <property type="component" value="Unplaced"/>
</dbReference>
<evidence type="ECO:0000313" key="3">
    <source>
        <dbReference type="WBParaSite" id="ALUE_0000055601-mRNA-1"/>
    </source>
</evidence>
<feature type="transmembrane region" description="Helical" evidence="1">
    <location>
        <begin position="20"/>
        <end position="39"/>
    </location>
</feature>